<dbReference type="AlphaFoldDB" id="A0A7S3VA29"/>
<evidence type="ECO:0008006" key="4">
    <source>
        <dbReference type="Google" id="ProtNLM"/>
    </source>
</evidence>
<proteinExistence type="predicted"/>
<organism evidence="3">
    <name type="scientific">Chaetoceros debilis</name>
    <dbReference type="NCBI Taxonomy" id="122233"/>
    <lineage>
        <taxon>Eukaryota</taxon>
        <taxon>Sar</taxon>
        <taxon>Stramenopiles</taxon>
        <taxon>Ochrophyta</taxon>
        <taxon>Bacillariophyta</taxon>
        <taxon>Coscinodiscophyceae</taxon>
        <taxon>Chaetocerotophycidae</taxon>
        <taxon>Chaetocerotales</taxon>
        <taxon>Chaetocerotaceae</taxon>
        <taxon>Chaetoceros</taxon>
    </lineage>
</organism>
<feature type="region of interest" description="Disordered" evidence="1">
    <location>
        <begin position="38"/>
        <end position="65"/>
    </location>
</feature>
<feature type="compositionally biased region" description="Polar residues" evidence="1">
    <location>
        <begin position="41"/>
        <end position="51"/>
    </location>
</feature>
<gene>
    <name evidence="3" type="ORF">CDEB00056_LOCUS11569</name>
</gene>
<feature type="chain" id="PRO_5031076122" description="Jacalin-type lectin domain-containing protein" evidence="2">
    <location>
        <begin position="25"/>
        <end position="230"/>
    </location>
</feature>
<name>A0A7S3VA29_9STRA</name>
<keyword evidence="2" id="KW-0732">Signal</keyword>
<protein>
    <recommendedName>
        <fullName evidence="4">Jacalin-type lectin domain-containing protein</fullName>
    </recommendedName>
</protein>
<dbReference type="EMBL" id="HBIO01015009">
    <property type="protein sequence ID" value="CAE0466717.1"/>
    <property type="molecule type" value="Transcribed_RNA"/>
</dbReference>
<evidence type="ECO:0000256" key="2">
    <source>
        <dbReference type="SAM" id="SignalP"/>
    </source>
</evidence>
<feature type="signal peptide" evidence="2">
    <location>
        <begin position="1"/>
        <end position="24"/>
    </location>
</feature>
<feature type="compositionally biased region" description="Low complexity" evidence="1">
    <location>
        <begin position="52"/>
        <end position="65"/>
    </location>
</feature>
<evidence type="ECO:0000313" key="3">
    <source>
        <dbReference type="EMBL" id="CAE0466717.1"/>
    </source>
</evidence>
<accession>A0A7S3VA29</accession>
<reference evidence="3" key="1">
    <citation type="submission" date="2021-01" db="EMBL/GenBank/DDBJ databases">
        <authorList>
            <person name="Corre E."/>
            <person name="Pelletier E."/>
            <person name="Niang G."/>
            <person name="Scheremetjew M."/>
            <person name="Finn R."/>
            <person name="Kale V."/>
            <person name="Holt S."/>
            <person name="Cochrane G."/>
            <person name="Meng A."/>
            <person name="Brown T."/>
            <person name="Cohen L."/>
        </authorList>
    </citation>
    <scope>NUCLEOTIDE SEQUENCE</scope>
    <source>
        <strain evidence="3">MM31A-1</strain>
    </source>
</reference>
<evidence type="ECO:0000256" key="1">
    <source>
        <dbReference type="SAM" id="MobiDB-lite"/>
    </source>
</evidence>
<sequence>MIASRIQSTIILSAILFIEFHAEAFSIISMSLQQKEPFRPSNMSSNPYGNASPTSTSTSTTYSPPSTDIDIDIDINNEKISNNNSCSSLYFQLEEREDKDTCTTELFLKKDGTVAVFDSDGPPPISATGTWGQSTDQKFFIMNIKRKFGTGSDGRDMGEFCFEVERSYEGTIMTVGEKTLAVEGVMHLVDDLMGDLKVGFFSMIDTTAAKFGEDEGDNKDELKGGMSLTT</sequence>